<name>A0A8X6W6L0_TRICX</name>
<dbReference type="AlphaFoldDB" id="A0A8X6W6L0"/>
<sequence>MLQPHQARLLKIFINSYTIWYSQPRGNSLSSTDQSQCLLSSSSAQQSILVSSSDYHVIPPPTPYHHVIYYVTPTSQSGSSMLPINVFPLLQATLTFLVPGRRNASRSMSH</sequence>
<dbReference type="EMBL" id="BMAU01021387">
    <property type="protein sequence ID" value="GFY29050.1"/>
    <property type="molecule type" value="Genomic_DNA"/>
</dbReference>
<gene>
    <name evidence="1" type="ORF">TNCV_4721781</name>
</gene>
<accession>A0A8X6W6L0</accession>
<protein>
    <submittedName>
        <fullName evidence="1">Uncharacterized protein</fullName>
    </submittedName>
</protein>
<reference evidence="1" key="1">
    <citation type="submission" date="2020-08" db="EMBL/GenBank/DDBJ databases">
        <title>Multicomponent nature underlies the extraordinary mechanical properties of spider dragline silk.</title>
        <authorList>
            <person name="Kono N."/>
            <person name="Nakamura H."/>
            <person name="Mori M."/>
            <person name="Yoshida Y."/>
            <person name="Ohtoshi R."/>
            <person name="Malay A.D."/>
            <person name="Moran D.A.P."/>
            <person name="Tomita M."/>
            <person name="Numata K."/>
            <person name="Arakawa K."/>
        </authorList>
    </citation>
    <scope>NUCLEOTIDE SEQUENCE</scope>
</reference>
<evidence type="ECO:0000313" key="1">
    <source>
        <dbReference type="EMBL" id="GFY29050.1"/>
    </source>
</evidence>
<dbReference type="Proteomes" id="UP000887159">
    <property type="component" value="Unassembled WGS sequence"/>
</dbReference>
<proteinExistence type="predicted"/>
<organism evidence="1 2">
    <name type="scientific">Trichonephila clavipes</name>
    <name type="common">Golden silk orbweaver</name>
    <name type="synonym">Nephila clavipes</name>
    <dbReference type="NCBI Taxonomy" id="2585209"/>
    <lineage>
        <taxon>Eukaryota</taxon>
        <taxon>Metazoa</taxon>
        <taxon>Ecdysozoa</taxon>
        <taxon>Arthropoda</taxon>
        <taxon>Chelicerata</taxon>
        <taxon>Arachnida</taxon>
        <taxon>Araneae</taxon>
        <taxon>Araneomorphae</taxon>
        <taxon>Entelegynae</taxon>
        <taxon>Araneoidea</taxon>
        <taxon>Nephilidae</taxon>
        <taxon>Trichonephila</taxon>
    </lineage>
</organism>
<evidence type="ECO:0000313" key="2">
    <source>
        <dbReference type="Proteomes" id="UP000887159"/>
    </source>
</evidence>
<keyword evidence="2" id="KW-1185">Reference proteome</keyword>
<comment type="caution">
    <text evidence="1">The sequence shown here is derived from an EMBL/GenBank/DDBJ whole genome shotgun (WGS) entry which is preliminary data.</text>
</comment>